<feature type="domain" description="Protein kinase" evidence="1">
    <location>
        <begin position="18"/>
        <end position="270"/>
    </location>
</feature>
<dbReference type="OrthoDB" id="5979581at2759"/>
<dbReference type="GO" id="GO:0004672">
    <property type="term" value="F:protein kinase activity"/>
    <property type="evidence" value="ECO:0007669"/>
    <property type="project" value="InterPro"/>
</dbReference>
<evidence type="ECO:0000313" key="2">
    <source>
        <dbReference type="EMBL" id="EUN32488.1"/>
    </source>
</evidence>
<dbReference type="Proteomes" id="UP000054337">
    <property type="component" value="Unassembled WGS sequence"/>
</dbReference>
<evidence type="ECO:0000313" key="3">
    <source>
        <dbReference type="Proteomes" id="UP000054337"/>
    </source>
</evidence>
<dbReference type="SMART" id="SM00220">
    <property type="entry name" value="S_TKc"/>
    <property type="match status" value="1"/>
</dbReference>
<dbReference type="SUPFAM" id="SSF56112">
    <property type="entry name" value="Protein kinase-like (PK-like)"/>
    <property type="match status" value="1"/>
</dbReference>
<dbReference type="Gene3D" id="1.10.510.10">
    <property type="entry name" value="Transferase(Phosphotransferase) domain 1"/>
    <property type="match status" value="1"/>
</dbReference>
<dbReference type="AlphaFoldDB" id="W7EQ21"/>
<evidence type="ECO:0000259" key="1">
    <source>
        <dbReference type="SMART" id="SM00220"/>
    </source>
</evidence>
<name>W7EQ21_BIPV3</name>
<reference evidence="2 3" key="1">
    <citation type="journal article" date="2013" name="PLoS Genet.">
        <title>Comparative genome structure, secondary metabolite, and effector coding capacity across Cochliobolus pathogens.</title>
        <authorList>
            <person name="Condon B.J."/>
            <person name="Leng Y."/>
            <person name="Wu D."/>
            <person name="Bushley K.E."/>
            <person name="Ohm R.A."/>
            <person name="Otillar R."/>
            <person name="Martin J."/>
            <person name="Schackwitz W."/>
            <person name="Grimwood J."/>
            <person name="MohdZainudin N."/>
            <person name="Xue C."/>
            <person name="Wang R."/>
            <person name="Manning V.A."/>
            <person name="Dhillon B."/>
            <person name="Tu Z.J."/>
            <person name="Steffenson B.J."/>
            <person name="Salamov A."/>
            <person name="Sun H."/>
            <person name="Lowry S."/>
            <person name="LaButti K."/>
            <person name="Han J."/>
            <person name="Copeland A."/>
            <person name="Lindquist E."/>
            <person name="Barry K."/>
            <person name="Schmutz J."/>
            <person name="Baker S.E."/>
            <person name="Ciuffetti L.M."/>
            <person name="Grigoriev I.V."/>
            <person name="Zhong S."/>
            <person name="Turgeon B.G."/>
        </authorList>
    </citation>
    <scope>NUCLEOTIDE SEQUENCE [LARGE SCALE GENOMIC DNA]</scope>
    <source>
        <strain evidence="2 3">FI3</strain>
    </source>
</reference>
<dbReference type="GO" id="GO:0005524">
    <property type="term" value="F:ATP binding"/>
    <property type="evidence" value="ECO:0007669"/>
    <property type="project" value="InterPro"/>
</dbReference>
<dbReference type="GeneID" id="26255114"/>
<protein>
    <recommendedName>
        <fullName evidence="1">Protein kinase domain-containing protein</fullName>
    </recommendedName>
</protein>
<dbReference type="InterPro" id="IPR000719">
    <property type="entry name" value="Prot_kinase_dom"/>
</dbReference>
<gene>
    <name evidence="2" type="ORF">COCVIDRAFT_32963</name>
</gene>
<organism evidence="2 3">
    <name type="scientific">Bipolaris victoriae (strain FI3)</name>
    <name type="common">Victoria blight of oats agent</name>
    <name type="synonym">Cochliobolus victoriae</name>
    <dbReference type="NCBI Taxonomy" id="930091"/>
    <lineage>
        <taxon>Eukaryota</taxon>
        <taxon>Fungi</taxon>
        <taxon>Dikarya</taxon>
        <taxon>Ascomycota</taxon>
        <taxon>Pezizomycotina</taxon>
        <taxon>Dothideomycetes</taxon>
        <taxon>Pleosporomycetidae</taxon>
        <taxon>Pleosporales</taxon>
        <taxon>Pleosporineae</taxon>
        <taxon>Pleosporaceae</taxon>
        <taxon>Bipolaris</taxon>
    </lineage>
</organism>
<keyword evidence="3" id="KW-1185">Reference proteome</keyword>
<dbReference type="InterPro" id="IPR011009">
    <property type="entry name" value="Kinase-like_dom_sf"/>
</dbReference>
<dbReference type="HOGENOM" id="CLU_076146_0_0_1"/>
<proteinExistence type="predicted"/>
<dbReference type="EMBL" id="KI968693">
    <property type="protein sequence ID" value="EUN32488.1"/>
    <property type="molecule type" value="Genomic_DNA"/>
</dbReference>
<accession>W7EQ21</accession>
<sequence>MPPLFKVDQVLRGHKLIYTVVKEIHRAFDEAAVYLARDQNKNNCIVKSVRGHWRLQNEADILRRYQSKMPFLRPIIDEVISPADPPSIVLRHLDSELLAESRKKRLTRPEIKQVARCILEALLVLHKDGMVHTDSKFAKECNVIRGAFTRSPEVMLALSWGPPTDVYLVHGGDFHRFDPGWQRVKTEDQDYELTVMQRMYHSFGPFQRSMADILNPVALDVVFFLNWQGNPRKPLQRWSMKEIPSADNEFIRQILQLDPRERPIWRRFSRTDGS</sequence>
<dbReference type="RefSeq" id="XP_014562117.1">
    <property type="nucleotide sequence ID" value="XM_014706631.1"/>
</dbReference>